<dbReference type="InterPro" id="IPR050664">
    <property type="entry name" value="Octanoyltrans_LipM/LipL"/>
</dbReference>
<dbReference type="SUPFAM" id="SSF55681">
    <property type="entry name" value="Class II aaRS and biotin synthetases"/>
    <property type="match status" value="1"/>
</dbReference>
<dbReference type="KEGG" id="aprs:BI364_05090"/>
<evidence type="ECO:0000313" key="3">
    <source>
        <dbReference type="Proteomes" id="UP000095401"/>
    </source>
</evidence>
<dbReference type="PROSITE" id="PS51733">
    <property type="entry name" value="BPL_LPL_CATALYTIC"/>
    <property type="match status" value="1"/>
</dbReference>
<proteinExistence type="predicted"/>
<gene>
    <name evidence="2" type="ORF">BI364_05090</name>
</gene>
<dbReference type="Gene3D" id="3.30.930.10">
    <property type="entry name" value="Bira Bifunctional Protein, Domain 2"/>
    <property type="match status" value="1"/>
</dbReference>
<dbReference type="Pfam" id="PF21948">
    <property type="entry name" value="LplA-B_cat"/>
    <property type="match status" value="1"/>
</dbReference>
<evidence type="ECO:0000313" key="2">
    <source>
        <dbReference type="EMBL" id="AOU97439.1"/>
    </source>
</evidence>
<dbReference type="EMBL" id="CP017415">
    <property type="protein sequence ID" value="AOU97439.1"/>
    <property type="molecule type" value="Genomic_DNA"/>
</dbReference>
<dbReference type="PANTHER" id="PTHR43679">
    <property type="entry name" value="OCTANOYLTRANSFERASE LIPM-RELATED"/>
    <property type="match status" value="1"/>
</dbReference>
<dbReference type="AlphaFoldDB" id="A0A1D8ILV0"/>
<evidence type="ECO:0000259" key="1">
    <source>
        <dbReference type="PROSITE" id="PS51733"/>
    </source>
</evidence>
<sequence>MSGGDALYLDEGQLCWTLTAKREDLLGSMDAVLMKLVQGMGEGLKKIFVGANFSKPNSLEVNGKTLGMVYLGEKDDIWIAHGVLLECLDIETQLKVLRAPKEKLNPDGILLAAARFITLHELIGPDSGDYAGALFASLAQSTGLAIRIAPTLDACADVIPEHPPMSYANAVSAFLVTPGGNTLRATLNLSFDGLRVMGCSLHGDVLVRPSGLYESLCNDLVGHLVVELDAYIRRFFACFDWEMLGCATDDVVRLFNMVVLRKSQQEKLEITADQANSLMIHDPQGDGDVSVLLNVVDAVLVPYCAKPVWCKWRHRDGCPECGMCAVGVAYHLARQRHIPVITIRNFEHLESVLSDFKASDSRAYVGMCCSHFYRKRYRAFEHAMMPALLMDISGSNCYELGQENLAYEGRFEAQSEINRSLLEKVMVQVPPARDQS</sequence>
<reference evidence="3" key="1">
    <citation type="submission" date="2016-09" db="EMBL/GenBank/DDBJ databases">
        <title>Acidihalobacter prosperus F5.</title>
        <authorList>
            <person name="Khaleque H.N."/>
            <person name="Ramsay J.P."/>
            <person name="Kaksonen A.H."/>
            <person name="Boxall N.J."/>
            <person name="Watkin E.L.J."/>
        </authorList>
    </citation>
    <scope>NUCLEOTIDE SEQUENCE [LARGE SCALE GENOMIC DNA]</scope>
    <source>
        <strain evidence="3">F5</strain>
    </source>
</reference>
<dbReference type="Proteomes" id="UP000095401">
    <property type="component" value="Chromosome"/>
</dbReference>
<protein>
    <recommendedName>
        <fullName evidence="1">BPL/LPL catalytic domain-containing protein</fullName>
    </recommendedName>
</protein>
<dbReference type="PANTHER" id="PTHR43679:SF2">
    <property type="entry name" value="OCTANOYL-[GCVH]:PROTEIN N-OCTANOYLTRANSFERASE"/>
    <property type="match status" value="1"/>
</dbReference>
<accession>A0A1D8ILV0</accession>
<dbReference type="InterPro" id="IPR004143">
    <property type="entry name" value="BPL_LPL_catalytic"/>
</dbReference>
<keyword evidence="3" id="KW-1185">Reference proteome</keyword>
<dbReference type="InterPro" id="IPR045864">
    <property type="entry name" value="aa-tRNA-synth_II/BPL/LPL"/>
</dbReference>
<name>A0A1D8ILV0_9GAMM</name>
<dbReference type="Gene3D" id="3.30.390.50">
    <property type="entry name" value="CO dehydrogenase flavoprotein, C-terminal domain"/>
    <property type="match status" value="1"/>
</dbReference>
<feature type="domain" description="BPL/LPL catalytic" evidence="1">
    <location>
        <begin position="1"/>
        <end position="127"/>
    </location>
</feature>
<organism evidence="2 3">
    <name type="scientific">Acidihalobacter yilgarnensis</name>
    <dbReference type="NCBI Taxonomy" id="2819280"/>
    <lineage>
        <taxon>Bacteria</taxon>
        <taxon>Pseudomonadati</taxon>
        <taxon>Pseudomonadota</taxon>
        <taxon>Gammaproteobacteria</taxon>
        <taxon>Chromatiales</taxon>
        <taxon>Ectothiorhodospiraceae</taxon>
        <taxon>Acidihalobacter</taxon>
    </lineage>
</organism>